<name>A0AAD5WQQ1_9PEZI</name>
<accession>A0AAD5WQQ1</accession>
<proteinExistence type="predicted"/>
<dbReference type="EMBL" id="JAKWBI020000204">
    <property type="protein sequence ID" value="KAJ2899201.1"/>
    <property type="molecule type" value="Genomic_DNA"/>
</dbReference>
<keyword evidence="2" id="KW-1185">Reference proteome</keyword>
<comment type="caution">
    <text evidence="1">The sequence shown here is derived from an EMBL/GenBank/DDBJ whole genome shotgun (WGS) entry which is preliminary data.</text>
</comment>
<sequence length="206" mass="21928">MASGDAGRIGTTWTTRIALCGGTFGYAGDLTRCDVRSLASSLTKYRLSKIITSGLLIGSLQDNASAGSTNEAALRCGFRLWDVLIRCREPLWRVSKREVLCEKPDVVLVAHGEAGGDASRISGRTQLRPHATLGAVCSTFYGQEQSTLPKKTLRELSTSCCQPQDEAYNIAACQALASTGHAITAAQPATSLLRQLQEEVGVRPGA</sequence>
<evidence type="ECO:0000313" key="1">
    <source>
        <dbReference type="EMBL" id="KAJ2899201.1"/>
    </source>
</evidence>
<organism evidence="1 2">
    <name type="scientific">Zalerion maritima</name>
    <dbReference type="NCBI Taxonomy" id="339359"/>
    <lineage>
        <taxon>Eukaryota</taxon>
        <taxon>Fungi</taxon>
        <taxon>Dikarya</taxon>
        <taxon>Ascomycota</taxon>
        <taxon>Pezizomycotina</taxon>
        <taxon>Sordariomycetes</taxon>
        <taxon>Lulworthiomycetidae</taxon>
        <taxon>Lulworthiales</taxon>
        <taxon>Lulworthiaceae</taxon>
        <taxon>Zalerion</taxon>
    </lineage>
</organism>
<gene>
    <name evidence="1" type="ORF">MKZ38_003344</name>
</gene>
<dbReference type="AlphaFoldDB" id="A0AAD5WQQ1"/>
<dbReference type="Proteomes" id="UP001201980">
    <property type="component" value="Unassembled WGS sequence"/>
</dbReference>
<protein>
    <submittedName>
        <fullName evidence="1">Uncharacterized protein</fullName>
    </submittedName>
</protein>
<evidence type="ECO:0000313" key="2">
    <source>
        <dbReference type="Proteomes" id="UP001201980"/>
    </source>
</evidence>
<reference evidence="1" key="1">
    <citation type="submission" date="2022-07" db="EMBL/GenBank/DDBJ databases">
        <title>Draft genome sequence of Zalerion maritima ATCC 34329, a (micro)plastics degrading marine fungus.</title>
        <authorList>
            <person name="Paco A."/>
            <person name="Goncalves M.F.M."/>
            <person name="Rocha-Santos T.A.P."/>
            <person name="Alves A."/>
        </authorList>
    </citation>
    <scope>NUCLEOTIDE SEQUENCE</scope>
    <source>
        <strain evidence="1">ATCC 34329</strain>
    </source>
</reference>